<keyword evidence="2" id="KW-1185">Reference proteome</keyword>
<dbReference type="Proteomes" id="UP000295382">
    <property type="component" value="Unassembled WGS sequence"/>
</dbReference>
<accession>A0A4R3HT18</accession>
<organism evidence="1 2">
    <name type="scientific">Paucimonas lemoignei</name>
    <name type="common">Pseudomonas lemoignei</name>
    <dbReference type="NCBI Taxonomy" id="29443"/>
    <lineage>
        <taxon>Bacteria</taxon>
        <taxon>Pseudomonadati</taxon>
        <taxon>Pseudomonadota</taxon>
        <taxon>Betaproteobacteria</taxon>
        <taxon>Burkholderiales</taxon>
        <taxon>Burkholderiaceae</taxon>
        <taxon>Paucimonas</taxon>
    </lineage>
</organism>
<dbReference type="AlphaFoldDB" id="A0A4R3HT18"/>
<name>A0A4R3HT18_PAULE</name>
<proteinExistence type="predicted"/>
<dbReference type="EMBL" id="SLZQ01000015">
    <property type="protein sequence ID" value="TCS33783.1"/>
    <property type="molecule type" value="Genomic_DNA"/>
</dbReference>
<comment type="caution">
    <text evidence="1">The sequence shown here is derived from an EMBL/GenBank/DDBJ whole genome shotgun (WGS) entry which is preliminary data.</text>
</comment>
<reference evidence="1 2" key="1">
    <citation type="submission" date="2019-03" db="EMBL/GenBank/DDBJ databases">
        <title>Genomic Encyclopedia of Type Strains, Phase IV (KMG-IV): sequencing the most valuable type-strain genomes for metagenomic binning, comparative biology and taxonomic classification.</title>
        <authorList>
            <person name="Goeker M."/>
        </authorList>
    </citation>
    <scope>NUCLEOTIDE SEQUENCE [LARGE SCALE GENOMIC DNA]</scope>
    <source>
        <strain evidence="1 2">DSM 7445</strain>
    </source>
</reference>
<protein>
    <submittedName>
        <fullName evidence="1">Uncharacterized protein</fullName>
    </submittedName>
</protein>
<evidence type="ECO:0000313" key="1">
    <source>
        <dbReference type="EMBL" id="TCS33783.1"/>
    </source>
</evidence>
<gene>
    <name evidence="1" type="ORF">EDC30_11573</name>
</gene>
<evidence type="ECO:0000313" key="2">
    <source>
        <dbReference type="Proteomes" id="UP000295382"/>
    </source>
</evidence>
<sequence length="68" mass="7947">MIRIQAFMIGVYLLDRRIVESGFFVCTDFLLSLMLRGFVSLRITRGIAMLFSVRHVFPIFMSTWLSIL</sequence>